<comment type="similarity">
    <text evidence="2">Belongs to the G-protein coupled receptor 2 family. Mth subfamily.</text>
</comment>
<proteinExistence type="inferred from homology"/>
<dbReference type="GO" id="GO:0004930">
    <property type="term" value="F:G protein-coupled receptor activity"/>
    <property type="evidence" value="ECO:0007669"/>
    <property type="project" value="UniProtKB-KW"/>
</dbReference>
<keyword evidence="6" id="KW-0297">G-protein coupled receptor</keyword>
<evidence type="ECO:0000256" key="1">
    <source>
        <dbReference type="ARBA" id="ARBA00004127"/>
    </source>
</evidence>
<dbReference type="Pfam" id="PF06652">
    <property type="entry name" value="Methuselah_N"/>
    <property type="match status" value="2"/>
</dbReference>
<evidence type="ECO:0000259" key="10">
    <source>
        <dbReference type="Pfam" id="PF06652"/>
    </source>
</evidence>
<dbReference type="OrthoDB" id="6767429at2759"/>
<evidence type="ECO:0000313" key="11">
    <source>
        <dbReference type="EMBL" id="CAG9856137.1"/>
    </source>
</evidence>
<feature type="signal peptide" evidence="9">
    <location>
        <begin position="1"/>
        <end position="23"/>
    </location>
</feature>
<protein>
    <recommendedName>
        <fullName evidence="10">Methuselah N-terminal domain-containing protein</fullName>
    </recommendedName>
</protein>
<evidence type="ECO:0000256" key="4">
    <source>
        <dbReference type="ARBA" id="ARBA00022729"/>
    </source>
</evidence>
<dbReference type="AlphaFoldDB" id="A0A9N9TLH8"/>
<dbReference type="InterPro" id="IPR052808">
    <property type="entry name" value="GPCR_Mth-like"/>
</dbReference>
<comment type="subcellular location">
    <subcellularLocation>
        <location evidence="1">Endomembrane system</location>
        <topology evidence="1">Multi-pass membrane protein</topology>
    </subcellularLocation>
</comment>
<keyword evidence="12" id="KW-1185">Reference proteome</keyword>
<evidence type="ECO:0000256" key="6">
    <source>
        <dbReference type="ARBA" id="ARBA00023040"/>
    </source>
</evidence>
<gene>
    <name evidence="11" type="ORF">PHYEVI_LOCUS2563</name>
</gene>
<evidence type="ECO:0000313" key="12">
    <source>
        <dbReference type="Proteomes" id="UP001153712"/>
    </source>
</evidence>
<dbReference type="EMBL" id="OU900104">
    <property type="protein sequence ID" value="CAG9856137.1"/>
    <property type="molecule type" value="Genomic_DNA"/>
</dbReference>
<reference evidence="11" key="1">
    <citation type="submission" date="2022-01" db="EMBL/GenBank/DDBJ databases">
        <authorList>
            <person name="King R."/>
        </authorList>
    </citation>
    <scope>NUCLEOTIDE SEQUENCE</scope>
</reference>
<dbReference type="Proteomes" id="UP001153712">
    <property type="component" value="Chromosome 11"/>
</dbReference>
<keyword evidence="3" id="KW-0812">Transmembrane</keyword>
<dbReference type="InterPro" id="IPR036272">
    <property type="entry name" value="Methuselah_N_sf"/>
</dbReference>
<name>A0A9N9TLH8_PHYSR</name>
<accession>A0A9N9TLH8</accession>
<dbReference type="SUPFAM" id="SSF63877">
    <property type="entry name" value="Methuselah ectodomain"/>
    <property type="match status" value="2"/>
</dbReference>
<evidence type="ECO:0000256" key="8">
    <source>
        <dbReference type="ARBA" id="ARBA00023224"/>
    </source>
</evidence>
<keyword evidence="5" id="KW-1133">Transmembrane helix</keyword>
<dbReference type="Gene3D" id="2.170.180.11">
    <property type="entry name" value="Methuselah ectodomain, domain 2"/>
    <property type="match status" value="2"/>
</dbReference>
<feature type="chain" id="PRO_5040423283" description="Methuselah N-terminal domain-containing protein" evidence="9">
    <location>
        <begin position="24"/>
        <end position="493"/>
    </location>
</feature>
<dbReference type="InterPro" id="IPR010596">
    <property type="entry name" value="Methuselah_N_dom"/>
</dbReference>
<dbReference type="GO" id="GO:0012505">
    <property type="term" value="C:endomembrane system"/>
    <property type="evidence" value="ECO:0007669"/>
    <property type="project" value="UniProtKB-SubCell"/>
</dbReference>
<keyword evidence="7" id="KW-0675">Receptor</keyword>
<keyword evidence="4 9" id="KW-0732">Signal</keyword>
<dbReference type="PANTHER" id="PTHR46953:SF1">
    <property type="entry name" value="G-PROTEIN COUPLED RECEPTOR MTH-LIKE 1-RELATED"/>
    <property type="match status" value="1"/>
</dbReference>
<evidence type="ECO:0000256" key="9">
    <source>
        <dbReference type="SAM" id="SignalP"/>
    </source>
</evidence>
<evidence type="ECO:0000256" key="5">
    <source>
        <dbReference type="ARBA" id="ARBA00022989"/>
    </source>
</evidence>
<dbReference type="InterPro" id="IPR023311">
    <property type="entry name" value="Methusela_ecto_dom_2"/>
</dbReference>
<feature type="domain" description="Methuselah N-terminal" evidence="10">
    <location>
        <begin position="233"/>
        <end position="333"/>
    </location>
</feature>
<sequence>MVSQRRALLALVLVSSLLEFTFGKVVLNHDTQESERWCRWNACIRKCCPERQLLANKTCAESSEHEFTFKSYDGLREITDATVVYHVLHSNSCRSAGRFKLSPDYDEADEFYVQRNGTLLKPKDDVMPRVSYQFYCLENFLFSDRVELSAIVCYNDGDLEATADKQNACYVDGMDSKSAIWCLLLFIGNIFAEPCPDYLSVNITDGAPLDHDRLLKDGIVYDQKNYYRSGGAIFGCVCNLRRCLRKCCGKNEVFVNDTCVESPGRAISFPVYNLTQEQANASAGLFVVYGGRCLNTHDSIRADGARLYLQTDGSVYYVEDDYTNIYSVENYCIDIVDGVMSGFTCEEKESGEETFIKGNVRKCCASDQVMIGKTKTCEKSRELFKSTFLPALKSKTSVQNLVHKELNCGKNYKRLIISDFRVDDDGSFYWDDTEYAGIKFYCIDLFTIDSAENELRALVCVGNEEIVDSTNIPVAAEFHIRGIVNKQLPAAFK</sequence>
<feature type="domain" description="Methuselah N-terminal" evidence="10">
    <location>
        <begin position="38"/>
        <end position="150"/>
    </location>
</feature>
<keyword evidence="8" id="KW-0807">Transducer</keyword>
<evidence type="ECO:0000256" key="2">
    <source>
        <dbReference type="ARBA" id="ARBA00008979"/>
    </source>
</evidence>
<evidence type="ECO:0000256" key="7">
    <source>
        <dbReference type="ARBA" id="ARBA00023170"/>
    </source>
</evidence>
<organism evidence="11 12">
    <name type="scientific">Phyllotreta striolata</name>
    <name type="common">Striped flea beetle</name>
    <name type="synonym">Crioceris striolata</name>
    <dbReference type="NCBI Taxonomy" id="444603"/>
    <lineage>
        <taxon>Eukaryota</taxon>
        <taxon>Metazoa</taxon>
        <taxon>Ecdysozoa</taxon>
        <taxon>Arthropoda</taxon>
        <taxon>Hexapoda</taxon>
        <taxon>Insecta</taxon>
        <taxon>Pterygota</taxon>
        <taxon>Neoptera</taxon>
        <taxon>Endopterygota</taxon>
        <taxon>Coleoptera</taxon>
        <taxon>Polyphaga</taxon>
        <taxon>Cucujiformia</taxon>
        <taxon>Chrysomeloidea</taxon>
        <taxon>Chrysomelidae</taxon>
        <taxon>Galerucinae</taxon>
        <taxon>Alticini</taxon>
        <taxon>Phyllotreta</taxon>
    </lineage>
</organism>
<dbReference type="PANTHER" id="PTHR46953">
    <property type="entry name" value="G-PROTEIN COUPLED RECEPTOR MTH-LIKE 1-RELATED"/>
    <property type="match status" value="1"/>
</dbReference>
<keyword evidence="5" id="KW-0472">Membrane</keyword>
<evidence type="ECO:0000256" key="3">
    <source>
        <dbReference type="ARBA" id="ARBA00022692"/>
    </source>
</evidence>